<dbReference type="Gene3D" id="3.90.1010.10">
    <property type="match status" value="1"/>
</dbReference>
<keyword evidence="3" id="KW-1185">Reference proteome</keyword>
<dbReference type="Pfam" id="PF01592">
    <property type="entry name" value="NifU_N"/>
    <property type="match status" value="1"/>
</dbReference>
<dbReference type="GO" id="GO:0005506">
    <property type="term" value="F:iron ion binding"/>
    <property type="evidence" value="ECO:0007669"/>
    <property type="project" value="InterPro"/>
</dbReference>
<dbReference type="InterPro" id="IPR002871">
    <property type="entry name" value="NIF_FeS_clus_asmbl_NifU_N"/>
</dbReference>
<feature type="domain" description="NIF system FeS cluster assembly NifU N-terminal" evidence="1">
    <location>
        <begin position="19"/>
        <end position="125"/>
    </location>
</feature>
<evidence type="ECO:0000313" key="3">
    <source>
        <dbReference type="Proteomes" id="UP000186819"/>
    </source>
</evidence>
<dbReference type="EMBL" id="FTMD01000002">
    <property type="protein sequence ID" value="SIQ04017.1"/>
    <property type="molecule type" value="Genomic_DNA"/>
</dbReference>
<dbReference type="CDD" id="cd06664">
    <property type="entry name" value="IscU_like"/>
    <property type="match status" value="1"/>
</dbReference>
<dbReference type="GO" id="GO:0051536">
    <property type="term" value="F:iron-sulfur cluster binding"/>
    <property type="evidence" value="ECO:0007669"/>
    <property type="project" value="InterPro"/>
</dbReference>
<protein>
    <submittedName>
        <fullName evidence="2">Nitrogen fixation protein NifU</fullName>
    </submittedName>
</protein>
<evidence type="ECO:0000313" key="2">
    <source>
        <dbReference type="EMBL" id="SIQ04017.1"/>
    </source>
</evidence>
<dbReference type="STRING" id="34027.SAMN05421829_10258"/>
<reference evidence="3" key="1">
    <citation type="submission" date="2017-01" db="EMBL/GenBank/DDBJ databases">
        <authorList>
            <person name="Varghese N."/>
            <person name="Submissions S."/>
        </authorList>
    </citation>
    <scope>NUCLEOTIDE SEQUENCE [LARGE SCALE GENOMIC DNA]</scope>
    <source>
        <strain evidence="3">ATCC 51758</strain>
    </source>
</reference>
<dbReference type="RefSeq" id="WP_076600596.1">
    <property type="nucleotide sequence ID" value="NZ_FTMD01000002.1"/>
</dbReference>
<proteinExistence type="predicted"/>
<dbReference type="AlphaFoldDB" id="A0A1N6PIB0"/>
<organism evidence="2 3">
    <name type="scientific">Aromatoleum tolulyticum</name>
    <dbReference type="NCBI Taxonomy" id="34027"/>
    <lineage>
        <taxon>Bacteria</taxon>
        <taxon>Pseudomonadati</taxon>
        <taxon>Pseudomonadota</taxon>
        <taxon>Betaproteobacteria</taxon>
        <taxon>Rhodocyclales</taxon>
        <taxon>Rhodocyclaceae</taxon>
        <taxon>Aromatoleum</taxon>
    </lineage>
</organism>
<name>A0A1N6PIB0_9RHOO</name>
<dbReference type="GO" id="GO:0016226">
    <property type="term" value="P:iron-sulfur cluster assembly"/>
    <property type="evidence" value="ECO:0007669"/>
    <property type="project" value="InterPro"/>
</dbReference>
<accession>A0A1N6PIB0</accession>
<dbReference type="OrthoDB" id="9804157at2"/>
<dbReference type="SUPFAM" id="SSF82649">
    <property type="entry name" value="SufE/NifU"/>
    <property type="match status" value="1"/>
</dbReference>
<sequence>MIEALYNKGIRELADAAHGAGRLAAPTGSALRDSPMCGDRVRIDVELIDGRIAAIAHEVKGCLLCRASASLLGLHALDRTPAEVERLRAGIAAMLAAGEVFGMSEGAAEIALFAPVHGYRSRHGCVMIPFEALTIALAAG</sequence>
<gene>
    <name evidence="2" type="ORF">SAMN05421829_10258</name>
</gene>
<evidence type="ECO:0000259" key="1">
    <source>
        <dbReference type="Pfam" id="PF01592"/>
    </source>
</evidence>
<dbReference type="Proteomes" id="UP000186819">
    <property type="component" value="Unassembled WGS sequence"/>
</dbReference>